<dbReference type="RefSeq" id="WP_196079655.1">
    <property type="nucleotide sequence ID" value="NZ_JADPVI010000002.1"/>
</dbReference>
<dbReference type="SUPFAM" id="SSF46955">
    <property type="entry name" value="Putative DNA-binding domain"/>
    <property type="match status" value="1"/>
</dbReference>
<dbReference type="EMBL" id="JADPVI010000002">
    <property type="protein sequence ID" value="MBF8457138.1"/>
    <property type="molecule type" value="Genomic_DNA"/>
</dbReference>
<protein>
    <recommendedName>
        <fullName evidence="3">Helix-turn-helix domain-containing protein</fullName>
    </recommendedName>
</protein>
<sequence length="102" mass="11643">MKKELLEIMAKILVADSSEKRTNEKMDLILSKLEIMENVTSNPLTSEEHLLISEVCKLTRKSRVTIWKWNKTGILKPIGKSGKNPIYLKSDVLNHLYSSCVV</sequence>
<organism evidence="1 2">
    <name type="scientific">Kaistella gelatinilytica</name>
    <dbReference type="NCBI Taxonomy" id="2787636"/>
    <lineage>
        <taxon>Bacteria</taxon>
        <taxon>Pseudomonadati</taxon>
        <taxon>Bacteroidota</taxon>
        <taxon>Flavobacteriia</taxon>
        <taxon>Flavobacteriales</taxon>
        <taxon>Weeksellaceae</taxon>
        <taxon>Chryseobacterium group</taxon>
        <taxon>Kaistella</taxon>
    </lineage>
</organism>
<dbReference type="Proteomes" id="UP000660070">
    <property type="component" value="Unassembled WGS sequence"/>
</dbReference>
<keyword evidence="2" id="KW-1185">Reference proteome</keyword>
<evidence type="ECO:0000313" key="2">
    <source>
        <dbReference type="Proteomes" id="UP000660070"/>
    </source>
</evidence>
<reference evidence="1 2" key="1">
    <citation type="submission" date="2020-11" db="EMBL/GenBank/DDBJ databases">
        <title>Kaistella gelatinilytica sp. nov., a flavobacterium isolated from Antarctic Soil.</title>
        <authorList>
            <person name="Li J."/>
        </authorList>
    </citation>
    <scope>NUCLEOTIDE SEQUENCE [LARGE SCALE GENOMIC DNA]</scope>
    <source>
        <strain evidence="1 2">G5-32</strain>
    </source>
</reference>
<evidence type="ECO:0000313" key="1">
    <source>
        <dbReference type="EMBL" id="MBF8457138.1"/>
    </source>
</evidence>
<accession>A0ABS0FBQ4</accession>
<dbReference type="InterPro" id="IPR009061">
    <property type="entry name" value="DNA-bd_dom_put_sf"/>
</dbReference>
<name>A0ABS0FBQ4_9FLAO</name>
<proteinExistence type="predicted"/>
<comment type="caution">
    <text evidence="1">The sequence shown here is derived from an EMBL/GenBank/DDBJ whole genome shotgun (WGS) entry which is preliminary data.</text>
</comment>
<gene>
    <name evidence="1" type="ORF">IV494_08070</name>
</gene>
<evidence type="ECO:0008006" key="3">
    <source>
        <dbReference type="Google" id="ProtNLM"/>
    </source>
</evidence>